<accession>A0A1I1GDH4</accession>
<evidence type="ECO:0000313" key="2">
    <source>
        <dbReference type="Proteomes" id="UP000199514"/>
    </source>
</evidence>
<sequence>MAKQQRTAYEDSLKYYRDVKNSLDTAKEEGREEGREEGIEIGKELGREEGIEIATIKGIQKALAQDKFSLEDIATIFDVSVEFILKIKNGEV</sequence>
<dbReference type="EMBL" id="FOLE01000002">
    <property type="protein sequence ID" value="SFC07150.1"/>
    <property type="molecule type" value="Genomic_DNA"/>
</dbReference>
<evidence type="ECO:0000313" key="1">
    <source>
        <dbReference type="EMBL" id="SFC07150.1"/>
    </source>
</evidence>
<dbReference type="PANTHER" id="PTHR41317:SF1">
    <property type="entry name" value="PD-(D_E)XK NUCLEASE FAMILY TRANSPOSASE"/>
    <property type="match status" value="1"/>
</dbReference>
<dbReference type="PANTHER" id="PTHR41317">
    <property type="entry name" value="PD-(D_E)XK NUCLEASE FAMILY TRANSPOSASE"/>
    <property type="match status" value="1"/>
</dbReference>
<dbReference type="RefSeq" id="WP_091509325.1">
    <property type="nucleotide sequence ID" value="NZ_FOLE01000002.1"/>
</dbReference>
<protein>
    <submittedName>
        <fullName evidence="1">Uncharacterized protein</fullName>
    </submittedName>
</protein>
<gene>
    <name evidence="1" type="ORF">SAMN05421780_102470</name>
</gene>
<reference evidence="1 2" key="1">
    <citation type="submission" date="2016-10" db="EMBL/GenBank/DDBJ databases">
        <authorList>
            <person name="de Groot N.N."/>
        </authorList>
    </citation>
    <scope>NUCLEOTIDE SEQUENCE [LARGE SCALE GENOMIC DNA]</scope>
    <source>
        <strain evidence="1 2">DSM 6793</strain>
    </source>
</reference>
<name>A0A1I1GDH4_9BACT</name>
<proteinExistence type="predicted"/>
<organism evidence="1 2">
    <name type="scientific">Flexibacter flexilis DSM 6793</name>
    <dbReference type="NCBI Taxonomy" id="927664"/>
    <lineage>
        <taxon>Bacteria</taxon>
        <taxon>Pseudomonadati</taxon>
        <taxon>Bacteroidota</taxon>
        <taxon>Cytophagia</taxon>
        <taxon>Cytophagales</taxon>
        <taxon>Flexibacteraceae</taxon>
        <taxon>Flexibacter</taxon>
    </lineage>
</organism>
<dbReference type="AlphaFoldDB" id="A0A1I1GDH4"/>
<dbReference type="Proteomes" id="UP000199514">
    <property type="component" value="Unassembled WGS sequence"/>
</dbReference>
<keyword evidence="2" id="KW-1185">Reference proteome</keyword>
<dbReference type="STRING" id="927664.SAMN05421780_102470"/>